<dbReference type="PANTHER" id="PTHR42847">
    <property type="entry name" value="ALKANESULFONATE MONOOXYGENASE"/>
    <property type="match status" value="1"/>
</dbReference>
<dbReference type="Gene3D" id="3.20.20.30">
    <property type="entry name" value="Luciferase-like domain"/>
    <property type="match status" value="1"/>
</dbReference>
<dbReference type="EMBL" id="UINC01001020">
    <property type="protein sequence ID" value="SUZ67761.1"/>
    <property type="molecule type" value="Genomic_DNA"/>
</dbReference>
<evidence type="ECO:0000313" key="6">
    <source>
        <dbReference type="EMBL" id="SUZ67761.1"/>
    </source>
</evidence>
<dbReference type="InterPro" id="IPR019921">
    <property type="entry name" value="Lucif-like_OxRdtase_Rv2161c"/>
</dbReference>
<keyword evidence="3" id="KW-0560">Oxidoreductase</keyword>
<dbReference type="Pfam" id="PF00296">
    <property type="entry name" value="Bac_luciferase"/>
    <property type="match status" value="1"/>
</dbReference>
<dbReference type="PANTHER" id="PTHR42847:SF4">
    <property type="entry name" value="ALKANESULFONATE MONOOXYGENASE-RELATED"/>
    <property type="match status" value="1"/>
</dbReference>
<keyword evidence="1" id="KW-0285">Flavoprotein</keyword>
<keyword evidence="2" id="KW-0288">FMN</keyword>
<name>A0A381PL76_9ZZZZ</name>
<evidence type="ECO:0000256" key="4">
    <source>
        <dbReference type="ARBA" id="ARBA00023033"/>
    </source>
</evidence>
<proteinExistence type="predicted"/>
<dbReference type="NCBIfam" id="TIGR03619">
    <property type="entry name" value="F420_Rv2161c"/>
    <property type="match status" value="1"/>
</dbReference>
<reference evidence="6" key="1">
    <citation type="submission" date="2018-05" db="EMBL/GenBank/DDBJ databases">
        <authorList>
            <person name="Lanie J.A."/>
            <person name="Ng W.-L."/>
            <person name="Kazmierczak K.M."/>
            <person name="Andrzejewski T.M."/>
            <person name="Davidsen T.M."/>
            <person name="Wayne K.J."/>
            <person name="Tettelin H."/>
            <person name="Glass J.I."/>
            <person name="Rusch D."/>
            <person name="Podicherti R."/>
            <person name="Tsui H.-C.T."/>
            <person name="Winkler M.E."/>
        </authorList>
    </citation>
    <scope>NUCLEOTIDE SEQUENCE</scope>
</reference>
<dbReference type="GO" id="GO:0046306">
    <property type="term" value="P:alkanesulfonate catabolic process"/>
    <property type="evidence" value="ECO:0007669"/>
    <property type="project" value="TreeGrafter"/>
</dbReference>
<evidence type="ECO:0000256" key="3">
    <source>
        <dbReference type="ARBA" id="ARBA00023002"/>
    </source>
</evidence>
<evidence type="ECO:0000256" key="1">
    <source>
        <dbReference type="ARBA" id="ARBA00022630"/>
    </source>
</evidence>
<dbReference type="InterPro" id="IPR036661">
    <property type="entry name" value="Luciferase-like_sf"/>
</dbReference>
<dbReference type="GO" id="GO:0008726">
    <property type="term" value="F:alkanesulfonate monooxygenase activity"/>
    <property type="evidence" value="ECO:0007669"/>
    <property type="project" value="TreeGrafter"/>
</dbReference>
<dbReference type="InterPro" id="IPR050172">
    <property type="entry name" value="SsuD_RutA_monooxygenase"/>
</dbReference>
<dbReference type="SUPFAM" id="SSF51679">
    <property type="entry name" value="Bacterial luciferase-like"/>
    <property type="match status" value="1"/>
</dbReference>
<dbReference type="AlphaFoldDB" id="A0A381PL76"/>
<sequence>MQIGLYANTHGVGFRDDVNNYTRSVPGVMLQPVEVAQSAERTGFHSIWFPDHVCMPSETSSAHIANQTGARSYSPRHEMLDAAVVMGAVASATSTIKLGTSVLVAPYRGPLSDARQFATVDVLSGGRLLLGVGAGWMAEEFAALGVDFAERGKRTVECIEIYKRSWLDDFVSFDGDYYTINDVSMDPKPLQEPRPPIIYGGVSPLGARRAAAHCDGFYPVFLDPFADPNRHSGLQTIIKAELELAGRPFSSFIMMAATTMRITDQKDALAHQTPRKICTGTPEQVLEDLETFARAGYSLVVAKMDCPSGEVEEIHEQIGRVGQNIIPQCEAIEASGGWNTQF</sequence>
<protein>
    <recommendedName>
        <fullName evidence="5">Luciferase-like domain-containing protein</fullName>
    </recommendedName>
</protein>
<feature type="domain" description="Luciferase-like" evidence="5">
    <location>
        <begin position="33"/>
        <end position="272"/>
    </location>
</feature>
<dbReference type="InterPro" id="IPR011251">
    <property type="entry name" value="Luciferase-like_dom"/>
</dbReference>
<keyword evidence="4" id="KW-0503">Monooxygenase</keyword>
<gene>
    <name evidence="6" type="ORF">METZ01_LOCUS20615</name>
</gene>
<accession>A0A381PL76</accession>
<evidence type="ECO:0000256" key="2">
    <source>
        <dbReference type="ARBA" id="ARBA00022643"/>
    </source>
</evidence>
<organism evidence="6">
    <name type="scientific">marine metagenome</name>
    <dbReference type="NCBI Taxonomy" id="408172"/>
    <lineage>
        <taxon>unclassified sequences</taxon>
        <taxon>metagenomes</taxon>
        <taxon>ecological metagenomes</taxon>
    </lineage>
</organism>
<evidence type="ECO:0000259" key="5">
    <source>
        <dbReference type="Pfam" id="PF00296"/>
    </source>
</evidence>